<dbReference type="InterPro" id="IPR027417">
    <property type="entry name" value="P-loop_NTPase"/>
</dbReference>
<reference evidence="1 2" key="1">
    <citation type="submission" date="2019-02" db="EMBL/GenBank/DDBJ databases">
        <title>Genomic Encyclopedia of Type Strains, Phase IV (KMG-IV): sequencing the most valuable type-strain genomes for metagenomic binning, comparative biology and taxonomic classification.</title>
        <authorList>
            <person name="Goeker M."/>
        </authorList>
    </citation>
    <scope>NUCLEOTIDE SEQUENCE [LARGE SCALE GENOMIC DNA]</scope>
    <source>
        <strain evidence="1 2">DSM 101727</strain>
    </source>
</reference>
<comment type="caution">
    <text evidence="1">The sequence shown here is derived from an EMBL/GenBank/DDBJ whole genome shotgun (WGS) entry which is preliminary data.</text>
</comment>
<name>A0A4Q7KEM1_9PSEU</name>
<evidence type="ECO:0000313" key="1">
    <source>
        <dbReference type="EMBL" id="RZS32390.1"/>
    </source>
</evidence>
<dbReference type="Gene3D" id="3.40.50.300">
    <property type="entry name" value="P-loop containing nucleotide triphosphate hydrolases"/>
    <property type="match status" value="1"/>
</dbReference>
<proteinExistence type="predicted"/>
<dbReference type="RefSeq" id="WP_165401526.1">
    <property type="nucleotide sequence ID" value="NZ_SGWQ01000012.1"/>
</dbReference>
<organism evidence="1 2">
    <name type="scientific">Herbihabitans rhizosphaerae</name>
    <dbReference type="NCBI Taxonomy" id="1872711"/>
    <lineage>
        <taxon>Bacteria</taxon>
        <taxon>Bacillati</taxon>
        <taxon>Actinomycetota</taxon>
        <taxon>Actinomycetes</taxon>
        <taxon>Pseudonocardiales</taxon>
        <taxon>Pseudonocardiaceae</taxon>
        <taxon>Herbihabitans</taxon>
    </lineage>
</organism>
<keyword evidence="2" id="KW-1185">Reference proteome</keyword>
<dbReference type="AlphaFoldDB" id="A0A4Q7KEM1"/>
<protein>
    <submittedName>
        <fullName evidence="1">Uncharacterized protein</fullName>
    </submittedName>
</protein>
<gene>
    <name evidence="1" type="ORF">EV193_11223</name>
</gene>
<dbReference type="SUPFAM" id="SSF52540">
    <property type="entry name" value="P-loop containing nucleoside triphosphate hydrolases"/>
    <property type="match status" value="1"/>
</dbReference>
<sequence length="48" mass="5543">MPRPLRSHIVVLHHGRILEEGTHRDLIAANGHYATLFRIQARAYLDAR</sequence>
<evidence type="ECO:0000313" key="2">
    <source>
        <dbReference type="Proteomes" id="UP000294257"/>
    </source>
</evidence>
<accession>A0A4Q7KEM1</accession>
<dbReference type="EMBL" id="SGWQ01000012">
    <property type="protein sequence ID" value="RZS32390.1"/>
    <property type="molecule type" value="Genomic_DNA"/>
</dbReference>
<dbReference type="Proteomes" id="UP000294257">
    <property type="component" value="Unassembled WGS sequence"/>
</dbReference>